<accession>A0A317C1T9</accession>
<evidence type="ECO:0000313" key="5">
    <source>
        <dbReference type="EMBL" id="PWQ92329.1"/>
    </source>
</evidence>
<dbReference type="OrthoDB" id="442064at2"/>
<feature type="compositionally biased region" description="Basic and acidic residues" evidence="3">
    <location>
        <begin position="179"/>
        <end position="189"/>
    </location>
</feature>
<dbReference type="EMBL" id="QGKM01000096">
    <property type="protein sequence ID" value="PWQ92329.1"/>
    <property type="molecule type" value="Genomic_DNA"/>
</dbReference>
<keyword evidence="2" id="KW-0051">Antiviral defense</keyword>
<evidence type="ECO:0000259" key="4">
    <source>
        <dbReference type="Pfam" id="PF22335"/>
    </source>
</evidence>
<keyword evidence="1" id="KW-0547">Nucleotide-binding</keyword>
<dbReference type="GO" id="GO:0000166">
    <property type="term" value="F:nucleotide binding"/>
    <property type="evidence" value="ECO:0007669"/>
    <property type="project" value="UniProtKB-KW"/>
</dbReference>
<organism evidence="5 6">
    <name type="scientific">Leucothrix pacifica</name>
    <dbReference type="NCBI Taxonomy" id="1247513"/>
    <lineage>
        <taxon>Bacteria</taxon>
        <taxon>Pseudomonadati</taxon>
        <taxon>Pseudomonadota</taxon>
        <taxon>Gammaproteobacteria</taxon>
        <taxon>Thiotrichales</taxon>
        <taxon>Thiotrichaceae</taxon>
        <taxon>Leucothrix</taxon>
    </lineage>
</organism>
<keyword evidence="6" id="KW-1185">Reference proteome</keyword>
<evidence type="ECO:0000256" key="1">
    <source>
        <dbReference type="ARBA" id="ARBA00022741"/>
    </source>
</evidence>
<reference evidence="5 6" key="1">
    <citation type="submission" date="2018-05" db="EMBL/GenBank/DDBJ databases">
        <title>Leucothrix arctica sp. nov., isolated from Arctic seawater.</title>
        <authorList>
            <person name="Choi A."/>
            <person name="Baek K."/>
        </authorList>
    </citation>
    <scope>NUCLEOTIDE SEQUENCE [LARGE SCALE GENOMIC DNA]</scope>
    <source>
        <strain evidence="5 6">JCM 18388</strain>
    </source>
</reference>
<dbReference type="Proteomes" id="UP000245539">
    <property type="component" value="Unassembled WGS sequence"/>
</dbReference>
<dbReference type="Gene3D" id="3.30.70.270">
    <property type="match status" value="1"/>
</dbReference>
<protein>
    <recommendedName>
        <fullName evidence="4">Cas10/Cmr2 second palm domain-containing protein</fullName>
    </recommendedName>
</protein>
<name>A0A317C1T9_9GAMM</name>
<evidence type="ECO:0000256" key="3">
    <source>
        <dbReference type="SAM" id="MobiDB-lite"/>
    </source>
</evidence>
<gene>
    <name evidence="5" type="ORF">DKW60_21815</name>
</gene>
<dbReference type="Pfam" id="PF22335">
    <property type="entry name" value="Cas10-Cmr2_palm2"/>
    <property type="match status" value="1"/>
</dbReference>
<proteinExistence type="predicted"/>
<evidence type="ECO:0000313" key="6">
    <source>
        <dbReference type="Proteomes" id="UP000245539"/>
    </source>
</evidence>
<feature type="region of interest" description="Disordered" evidence="3">
    <location>
        <begin position="137"/>
        <end position="197"/>
    </location>
</feature>
<dbReference type="GO" id="GO:0051607">
    <property type="term" value="P:defense response to virus"/>
    <property type="evidence" value="ECO:0007669"/>
    <property type="project" value="UniProtKB-KW"/>
</dbReference>
<dbReference type="InterPro" id="IPR043128">
    <property type="entry name" value="Rev_trsase/Diguanyl_cyclase"/>
</dbReference>
<feature type="domain" description="Cas10/Cmr2 second palm" evidence="4">
    <location>
        <begin position="208"/>
        <end position="365"/>
    </location>
</feature>
<dbReference type="AlphaFoldDB" id="A0A317C1T9"/>
<dbReference type="RefSeq" id="WP_109839781.1">
    <property type="nucleotide sequence ID" value="NZ_QGKM01000096.1"/>
</dbReference>
<sequence length="535" mass="59626">MTYYFYLFEVHSIQSYILSSGKLKDMVGASELLESLLQKPLDHALSVLDYKEGLKSDGDYDFSRRGSSAFSLLFTDKEKAIALRDLWGLIIAGIAPGLSFGQSISDGAESPNAAYKQAAATLRTLRLYRTPELPVAGPLVRRSPRTGKPSVSLDKKQDSPEWIDLATQKKRQFSSAPELEDKFDPDKQSGCRFPSNTDTEFPVDTTRYVGILHADGNALGNITSQLADELSNKTAADFTETFKTFSEKINLATTEAAQLALAPIIHKTKENTDLEKPFLPFRPLVLGGDDLTAIIGGEFAFDFTRDFLEFFEQKTKEHLAELQEYDAIPEQLTACAGLAFIKINQPFRMGYRLAESLTLEAKQQSKALVEGSQQLTPSSMVFHRVSTSMIEDYSVALPRELTAWDGDDAYQLTLGAYGVGGHATQLPALDDLLAMKQLFRDETMSRGPMRHFTTLLHESIPEARKSYARWQENMQKLYVADDPESPLASYNELTDRLLGSKLHECLPFVESSTGQYRSFLGDMSTWMAVEGENND</sequence>
<dbReference type="InterPro" id="IPR054767">
    <property type="entry name" value="Cas10-Cmr2_palm2"/>
</dbReference>
<evidence type="ECO:0000256" key="2">
    <source>
        <dbReference type="ARBA" id="ARBA00023118"/>
    </source>
</evidence>
<comment type="caution">
    <text evidence="5">The sequence shown here is derived from an EMBL/GenBank/DDBJ whole genome shotgun (WGS) entry which is preliminary data.</text>
</comment>